<dbReference type="Proteomes" id="UP000015105">
    <property type="component" value="Chromosome 1D"/>
</dbReference>
<sequence>ADFQHVVPVHAAQVRKRKRLDCPSVKDDLGTDKAGGLDMDDGDVMMLVPPLFAIKDNPTNIALLPSTNALSKSMQRGVVRHRWEMDIEPTLALPFNIQDILCLVLYHQLCVLS</sequence>
<protein>
    <submittedName>
        <fullName evidence="1">Uncharacterized protein</fullName>
    </submittedName>
</protein>
<dbReference type="EnsemblPlants" id="AET1Gv20906600.17">
    <property type="protein sequence ID" value="AET1Gv20906600.17"/>
    <property type="gene ID" value="AET1Gv20906600"/>
</dbReference>
<dbReference type="AlphaFoldDB" id="A0A452ZT19"/>
<organism evidence="1 2">
    <name type="scientific">Aegilops tauschii subsp. strangulata</name>
    <name type="common">Goatgrass</name>
    <dbReference type="NCBI Taxonomy" id="200361"/>
    <lineage>
        <taxon>Eukaryota</taxon>
        <taxon>Viridiplantae</taxon>
        <taxon>Streptophyta</taxon>
        <taxon>Embryophyta</taxon>
        <taxon>Tracheophyta</taxon>
        <taxon>Spermatophyta</taxon>
        <taxon>Magnoliopsida</taxon>
        <taxon>Liliopsida</taxon>
        <taxon>Poales</taxon>
        <taxon>Poaceae</taxon>
        <taxon>BOP clade</taxon>
        <taxon>Pooideae</taxon>
        <taxon>Triticodae</taxon>
        <taxon>Triticeae</taxon>
        <taxon>Triticinae</taxon>
        <taxon>Aegilops</taxon>
    </lineage>
</organism>
<accession>A0A452ZT19</accession>
<reference evidence="2" key="1">
    <citation type="journal article" date="2014" name="Science">
        <title>Ancient hybridizations among the ancestral genomes of bread wheat.</title>
        <authorList>
            <consortium name="International Wheat Genome Sequencing Consortium,"/>
            <person name="Marcussen T."/>
            <person name="Sandve S.R."/>
            <person name="Heier L."/>
            <person name="Spannagl M."/>
            <person name="Pfeifer M."/>
            <person name="Jakobsen K.S."/>
            <person name="Wulff B.B."/>
            <person name="Steuernagel B."/>
            <person name="Mayer K.F."/>
            <person name="Olsen O.A."/>
        </authorList>
    </citation>
    <scope>NUCLEOTIDE SEQUENCE [LARGE SCALE GENOMIC DNA]</scope>
    <source>
        <strain evidence="2">cv. AL8/78</strain>
    </source>
</reference>
<reference evidence="1" key="3">
    <citation type="journal article" date="2017" name="Nature">
        <title>Genome sequence of the progenitor of the wheat D genome Aegilops tauschii.</title>
        <authorList>
            <person name="Luo M.C."/>
            <person name="Gu Y.Q."/>
            <person name="Puiu D."/>
            <person name="Wang H."/>
            <person name="Twardziok S.O."/>
            <person name="Deal K.R."/>
            <person name="Huo N."/>
            <person name="Zhu T."/>
            <person name="Wang L."/>
            <person name="Wang Y."/>
            <person name="McGuire P.E."/>
            <person name="Liu S."/>
            <person name="Long H."/>
            <person name="Ramasamy R.K."/>
            <person name="Rodriguez J.C."/>
            <person name="Van S.L."/>
            <person name="Yuan L."/>
            <person name="Wang Z."/>
            <person name="Xia Z."/>
            <person name="Xiao L."/>
            <person name="Anderson O.D."/>
            <person name="Ouyang S."/>
            <person name="Liang Y."/>
            <person name="Zimin A.V."/>
            <person name="Pertea G."/>
            <person name="Qi P."/>
            <person name="Bennetzen J.L."/>
            <person name="Dai X."/>
            <person name="Dawson M.W."/>
            <person name="Muller H.G."/>
            <person name="Kugler K."/>
            <person name="Rivarola-Duarte L."/>
            <person name="Spannagl M."/>
            <person name="Mayer K.F.X."/>
            <person name="Lu F.H."/>
            <person name="Bevan M.W."/>
            <person name="Leroy P."/>
            <person name="Li P."/>
            <person name="You F.M."/>
            <person name="Sun Q."/>
            <person name="Liu Z."/>
            <person name="Lyons E."/>
            <person name="Wicker T."/>
            <person name="Salzberg S.L."/>
            <person name="Devos K.M."/>
            <person name="Dvorak J."/>
        </authorList>
    </citation>
    <scope>NUCLEOTIDE SEQUENCE [LARGE SCALE GENOMIC DNA]</scope>
    <source>
        <strain evidence="1">cv. AL8/78</strain>
    </source>
</reference>
<reference evidence="2" key="2">
    <citation type="journal article" date="2017" name="Nat. Plants">
        <title>The Aegilops tauschii genome reveals multiple impacts of transposons.</title>
        <authorList>
            <person name="Zhao G."/>
            <person name="Zou C."/>
            <person name="Li K."/>
            <person name="Wang K."/>
            <person name="Li T."/>
            <person name="Gao L."/>
            <person name="Zhang X."/>
            <person name="Wang H."/>
            <person name="Yang Z."/>
            <person name="Liu X."/>
            <person name="Jiang W."/>
            <person name="Mao L."/>
            <person name="Kong X."/>
            <person name="Jiao Y."/>
            <person name="Jia J."/>
        </authorList>
    </citation>
    <scope>NUCLEOTIDE SEQUENCE [LARGE SCALE GENOMIC DNA]</scope>
    <source>
        <strain evidence="2">cv. AL8/78</strain>
    </source>
</reference>
<name>A0A452ZT19_AEGTS</name>
<reference evidence="1" key="5">
    <citation type="journal article" date="2021" name="G3 (Bethesda)">
        <title>Aegilops tauschii genome assembly Aet v5.0 features greater sequence contiguity and improved annotation.</title>
        <authorList>
            <person name="Wang L."/>
            <person name="Zhu T."/>
            <person name="Rodriguez J.C."/>
            <person name="Deal K.R."/>
            <person name="Dubcovsky J."/>
            <person name="McGuire P.E."/>
            <person name="Lux T."/>
            <person name="Spannagl M."/>
            <person name="Mayer K.F.X."/>
            <person name="Baldrich P."/>
            <person name="Meyers B.C."/>
            <person name="Huo N."/>
            <person name="Gu Y.Q."/>
            <person name="Zhou H."/>
            <person name="Devos K.M."/>
            <person name="Bennetzen J.L."/>
            <person name="Unver T."/>
            <person name="Budak H."/>
            <person name="Gulick P.J."/>
            <person name="Galiba G."/>
            <person name="Kalapos B."/>
            <person name="Nelson D.R."/>
            <person name="Li P."/>
            <person name="You F.M."/>
            <person name="Luo M.C."/>
            <person name="Dvorak J."/>
        </authorList>
    </citation>
    <scope>NUCLEOTIDE SEQUENCE [LARGE SCALE GENOMIC DNA]</scope>
    <source>
        <strain evidence="1">cv. AL8/78</strain>
    </source>
</reference>
<proteinExistence type="predicted"/>
<reference evidence="1" key="4">
    <citation type="submission" date="2019-03" db="UniProtKB">
        <authorList>
            <consortium name="EnsemblPlants"/>
        </authorList>
    </citation>
    <scope>IDENTIFICATION</scope>
</reference>
<keyword evidence="2" id="KW-1185">Reference proteome</keyword>
<evidence type="ECO:0000313" key="1">
    <source>
        <dbReference type="EnsemblPlants" id="AET1Gv20906600.17"/>
    </source>
</evidence>
<dbReference type="Gramene" id="AET1Gv20906600.17">
    <property type="protein sequence ID" value="AET1Gv20906600.17"/>
    <property type="gene ID" value="AET1Gv20906600"/>
</dbReference>
<evidence type="ECO:0000313" key="2">
    <source>
        <dbReference type="Proteomes" id="UP000015105"/>
    </source>
</evidence>